<organism evidence="3 4">
    <name type="scientific">Blepharisma stoltei</name>
    <dbReference type="NCBI Taxonomy" id="1481888"/>
    <lineage>
        <taxon>Eukaryota</taxon>
        <taxon>Sar</taxon>
        <taxon>Alveolata</taxon>
        <taxon>Ciliophora</taxon>
        <taxon>Postciliodesmatophora</taxon>
        <taxon>Heterotrichea</taxon>
        <taxon>Heterotrichida</taxon>
        <taxon>Blepharismidae</taxon>
        <taxon>Blepharisma</taxon>
    </lineage>
</organism>
<keyword evidence="1" id="KW-0472">Membrane</keyword>
<dbReference type="Proteomes" id="UP001162131">
    <property type="component" value="Unassembled WGS sequence"/>
</dbReference>
<reference evidence="3" key="1">
    <citation type="submission" date="2021-09" db="EMBL/GenBank/DDBJ databases">
        <authorList>
            <consortium name="AG Swart"/>
            <person name="Singh M."/>
            <person name="Singh A."/>
            <person name="Seah K."/>
            <person name="Emmerich C."/>
        </authorList>
    </citation>
    <scope>NUCLEOTIDE SEQUENCE</scope>
    <source>
        <strain evidence="3">ATCC30299</strain>
    </source>
</reference>
<keyword evidence="2" id="KW-0732">Signal</keyword>
<feature type="signal peptide" evidence="2">
    <location>
        <begin position="1"/>
        <end position="22"/>
    </location>
</feature>
<proteinExistence type="predicted"/>
<protein>
    <submittedName>
        <fullName evidence="3">Uncharacterized protein</fullName>
    </submittedName>
</protein>
<gene>
    <name evidence="3" type="ORF">BSTOLATCC_MIC7624</name>
</gene>
<name>A0AAU9II42_9CILI</name>
<dbReference type="EMBL" id="CAJZBQ010000009">
    <property type="protein sequence ID" value="CAG9312832.1"/>
    <property type="molecule type" value="Genomic_DNA"/>
</dbReference>
<evidence type="ECO:0000256" key="1">
    <source>
        <dbReference type="SAM" id="Phobius"/>
    </source>
</evidence>
<keyword evidence="1" id="KW-0812">Transmembrane</keyword>
<evidence type="ECO:0000313" key="4">
    <source>
        <dbReference type="Proteomes" id="UP001162131"/>
    </source>
</evidence>
<evidence type="ECO:0000256" key="2">
    <source>
        <dbReference type="SAM" id="SignalP"/>
    </source>
</evidence>
<feature type="transmembrane region" description="Helical" evidence="1">
    <location>
        <begin position="1372"/>
        <end position="1394"/>
    </location>
</feature>
<evidence type="ECO:0000313" key="3">
    <source>
        <dbReference type="EMBL" id="CAG9312832.1"/>
    </source>
</evidence>
<feature type="chain" id="PRO_5043829659" evidence="2">
    <location>
        <begin position="23"/>
        <end position="1426"/>
    </location>
</feature>
<keyword evidence="1" id="KW-1133">Transmembrane helix</keyword>
<comment type="caution">
    <text evidence="3">The sequence shown here is derived from an EMBL/GenBank/DDBJ whole genome shotgun (WGS) entry which is preliminary data.</text>
</comment>
<accession>A0AAU9II42</accession>
<keyword evidence="4" id="KW-1185">Reference proteome</keyword>
<sequence>MLVRYLFLFPAVLSIMIQRELGSIYLTEGESYELYLSDYFSGNNLSFAISDSNMTTGSAALKNKCEFEMLEFVPYQNSSWNETWTHSSLKPLISWSPILGPYEIIIWYNLKYIAFYNFSSERGEIEMLWNGFIDAGQNGEYSQIEDIKVYSTGYGQISYALIWVKQQENTLVWRNDFYYMDLLNLSALENPKRVIFSEATYASNIILAYGEISNIISIYLEFSSSPSAIYLYNITNVEEPILNQVISNYYGILISKLSVASMYMNSIYLYVLDTNFGLIKYSMSSVRDRFFKENEWTYYGYVGTLSSMWEFFFESIGIISSSGVLFFKSPLQQSLLGFLGGKEMNWENGCLQIIEDYYFVQSSNGILSVALSWADPLQILYNIDISDLVGESFQATGQWRFFINEGIFYLRFDTDGLRIYKTYLEEWSIKFWGNSTYYVQITAKSQNDGIISSTLYVNSITQNSQEIFQIDMYRPASISTIELIADEQNGTYFSIVLNDYFSGPNLEFTIIDLPDLNTSSFEIITMNKLKLYQNVSLSSNITNYLISGANIVSFYDNKVIVDTSYGSIPINATNPIKFLWSKSYVIYSKPNQNSFLIISSFYPDEIIQKIPSEIDCIFFLIDDSYLICADSHKIDVYCNNDTYYYDPLATLTGEQFEKGSSWNITDLAISFSAYSTLYIYIIDNDFGAVIVDLNSIVKATEPFNYYGKLSGAKNVINTGSEICFVFENFIEIYGYSLEYWKTILTNMYEPIVGTYGKSNMIYLITSNALYIFDSDQPSHNSLFYTLTISNPSLLSFGLFNWGDMRIANFNPDKHYVEIYTSSCPNKEFYEGCSFYYGFYMNIGNSEYLRDFSLQTSISIAAFNKENLLKETFPINLVINGNFPCYQKEENWENNKNIPYNERYELDLSKFFEGQNILMTLYVNGNYSFNETVENWPAIIPQRTELLGRYDLNKHYGKTNHIIIPNTEIAVILSFSELFIIDATMLTNKVMVLNLTEISNITDLICNFMDVFPHTQNNLALLITSCAYRIPEAIKYKSTTTYISEFVYAIILWELDYVNFEIIKYRLLNAYSDHNYLKAAPLDAQSFEILAFYIDNSAPNYINNIYRYSGRWEINDISISQCEVINYFSLGLNSFYALLAEFIVKDSETAYWYIIDDQYGIRIIQTSKNSTSILVGGLHVELNYYFVNFGLWGDTLYIACGKWMKSFKLRSYTSLEEDLNYGAYESPESDYLFLLNNVVSSKDNRYIACPVWRSDLGLLIRIWDTKAKNSSNIISEIYASEINTLLYPVSMQFIGNSILTFYISHENEYRSYKINENYLIFPKMSKEEYSEMTNLWGTKSFYLYIIAENSNGKVSSKYLYFNREVRGKKSDNYWWIWVLVSIAIVACIIVGGLYIRKLLKAHRRRSLELILMREIHNKEGLQDTELN</sequence>